<feature type="region of interest" description="Disordered" evidence="1">
    <location>
        <begin position="421"/>
        <end position="446"/>
    </location>
</feature>
<dbReference type="EMBL" id="JAVRQU010000001">
    <property type="protein sequence ID" value="KAK5707491.1"/>
    <property type="molecule type" value="Genomic_DNA"/>
</dbReference>
<reference evidence="2" key="1">
    <citation type="submission" date="2023-08" db="EMBL/GenBank/DDBJ databases">
        <title>Black Yeasts Isolated from many extreme environments.</title>
        <authorList>
            <person name="Coleine C."/>
            <person name="Stajich J.E."/>
            <person name="Selbmann L."/>
        </authorList>
    </citation>
    <scope>NUCLEOTIDE SEQUENCE</scope>
    <source>
        <strain evidence="2">CCFEE 5810</strain>
    </source>
</reference>
<feature type="region of interest" description="Disordered" evidence="1">
    <location>
        <begin position="466"/>
        <end position="552"/>
    </location>
</feature>
<comment type="caution">
    <text evidence="2">The sequence shown here is derived from an EMBL/GenBank/DDBJ whole genome shotgun (WGS) entry which is preliminary data.</text>
</comment>
<feature type="compositionally biased region" description="Polar residues" evidence="1">
    <location>
        <begin position="475"/>
        <end position="484"/>
    </location>
</feature>
<organism evidence="2 3">
    <name type="scientific">Elasticomyces elasticus</name>
    <dbReference type="NCBI Taxonomy" id="574655"/>
    <lineage>
        <taxon>Eukaryota</taxon>
        <taxon>Fungi</taxon>
        <taxon>Dikarya</taxon>
        <taxon>Ascomycota</taxon>
        <taxon>Pezizomycotina</taxon>
        <taxon>Dothideomycetes</taxon>
        <taxon>Dothideomycetidae</taxon>
        <taxon>Mycosphaerellales</taxon>
        <taxon>Teratosphaeriaceae</taxon>
        <taxon>Elasticomyces</taxon>
    </lineage>
</organism>
<proteinExistence type="predicted"/>
<feature type="compositionally biased region" description="Polar residues" evidence="1">
    <location>
        <begin position="264"/>
        <end position="275"/>
    </location>
</feature>
<feature type="region of interest" description="Disordered" evidence="1">
    <location>
        <begin position="248"/>
        <end position="283"/>
    </location>
</feature>
<accession>A0AAN7WQX3</accession>
<evidence type="ECO:0000256" key="1">
    <source>
        <dbReference type="SAM" id="MobiDB-lite"/>
    </source>
</evidence>
<dbReference type="AlphaFoldDB" id="A0AAN7WQX3"/>
<gene>
    <name evidence="2" type="ORF">LTR97_000025</name>
</gene>
<name>A0AAN7WQX3_9PEZI</name>
<evidence type="ECO:0000313" key="3">
    <source>
        <dbReference type="Proteomes" id="UP001310594"/>
    </source>
</evidence>
<feature type="compositionally biased region" description="Pro residues" evidence="1">
    <location>
        <begin position="543"/>
        <end position="552"/>
    </location>
</feature>
<dbReference type="Proteomes" id="UP001310594">
    <property type="component" value="Unassembled WGS sequence"/>
</dbReference>
<protein>
    <submittedName>
        <fullName evidence="2">Uncharacterized protein</fullName>
    </submittedName>
</protein>
<sequence>MCPPQHPADDAYTSNPLIAAHFSLTPPLTKIPSDHIYGSQSTFICTKIRALYAKHNLRNNRHYGLYYAGSNVTRDRNGQHERVMLLVLELSSEDIKAGKWRDWSLEDECKSILVQAQGGNPDVLRGVCLRFYCRRAEDDKDDPNLTLEVSSVYQLERTPRFNFRAMEREPVWLRSAREPVQRTDFEVGQIWDVGWESVPESEDEVGAPNRAIPSRRLRLFPGEPSPSISVRDTGASFRSNVRARQAADYTRTPLLSTAEDLESAMSSTDPSRNTSPAPPEPMSLAIRANSRSFWDQNLSRRNSSAVRPRTPSVGAGLVDSIVFASLEEAPIDPISTDLLSTRQELPNFNGETYSLTSTSEPPAATRSGSVNWWDTVDMNEAYPRESFTGRQNHQALSDIILGRWHTEAPAADSVSNASSASLSARVARHQSRGATIPDERGGRRHAVRRVRVSSWNLPSNEEIDAEREAYESRSQHAVPSNSDGVATAGSGSGELSGGDSESEAAKESGHGEVAQLSRARVIIDPTRDPSTTASVFAPENRPGAPPPVRQTR</sequence>
<evidence type="ECO:0000313" key="2">
    <source>
        <dbReference type="EMBL" id="KAK5707491.1"/>
    </source>
</evidence>